<accession>A0A849HJL9</accession>
<sequence length="215" mass="22702">MDRADVVARVDAAFETTGAGMTGWPPPRPLDAAPRDEEYSRVLDPGKYRLLGARYEAWARTLVDVGAAVRTDGEPWAEGVPNYGVTRTEGLKPTVRGALPITVGHTRIEDNADAGLVVGVSAPAVLVAALPYCGCDACDDGSVLLLRQLDDTVWLIVSGAFTRVEARRGRSVQTTPEGGWSGEGFSSASTAEQVLAAADSPRKGYTVTHGASWFG</sequence>
<comment type="caution">
    <text evidence="1">The sequence shown here is derived from an EMBL/GenBank/DDBJ whole genome shotgun (WGS) entry which is preliminary data.</text>
</comment>
<keyword evidence="2" id="KW-1185">Reference proteome</keyword>
<dbReference type="Pfam" id="PF19736">
    <property type="entry name" value="DUF6226"/>
    <property type="match status" value="1"/>
</dbReference>
<dbReference type="EMBL" id="JABEPQ010000002">
    <property type="protein sequence ID" value="NNM46843.1"/>
    <property type="molecule type" value="Genomic_DNA"/>
</dbReference>
<gene>
    <name evidence="1" type="ORF">HJG52_12605</name>
</gene>
<organism evidence="1 2">
    <name type="scientific">Knoellia koreensis</name>
    <dbReference type="NCBI Taxonomy" id="2730921"/>
    <lineage>
        <taxon>Bacteria</taxon>
        <taxon>Bacillati</taxon>
        <taxon>Actinomycetota</taxon>
        <taxon>Actinomycetes</taxon>
        <taxon>Micrococcales</taxon>
        <taxon>Intrasporangiaceae</taxon>
        <taxon>Knoellia</taxon>
    </lineage>
</organism>
<evidence type="ECO:0000313" key="2">
    <source>
        <dbReference type="Proteomes" id="UP000588586"/>
    </source>
</evidence>
<reference evidence="1 2" key="1">
    <citation type="submission" date="2020-04" db="EMBL/GenBank/DDBJ databases">
        <title>Knoellia sp. isolate from air conditioner.</title>
        <authorList>
            <person name="Chea S."/>
            <person name="Kim D.-U."/>
        </authorList>
    </citation>
    <scope>NUCLEOTIDE SEQUENCE [LARGE SCALE GENOMIC DNA]</scope>
    <source>
        <strain evidence="1 2">DB2414S</strain>
    </source>
</reference>
<dbReference type="Proteomes" id="UP000588586">
    <property type="component" value="Unassembled WGS sequence"/>
</dbReference>
<dbReference type="RefSeq" id="WP_171243893.1">
    <property type="nucleotide sequence ID" value="NZ_JABEPQ010000002.1"/>
</dbReference>
<dbReference type="InterPro" id="IPR045773">
    <property type="entry name" value="DUF6226"/>
</dbReference>
<proteinExistence type="predicted"/>
<evidence type="ECO:0000313" key="1">
    <source>
        <dbReference type="EMBL" id="NNM46843.1"/>
    </source>
</evidence>
<name>A0A849HJL9_9MICO</name>
<protein>
    <submittedName>
        <fullName evidence="1">Uncharacterized protein</fullName>
    </submittedName>
</protein>
<dbReference type="AlphaFoldDB" id="A0A849HJL9"/>